<dbReference type="EMBL" id="JWIO01000003">
    <property type="protein sequence ID" value="KLL12726.1"/>
    <property type="molecule type" value="Genomic_DNA"/>
</dbReference>
<dbReference type="RefSeq" id="WP_047221634.1">
    <property type="nucleotide sequence ID" value="NZ_JWIO01000003.1"/>
</dbReference>
<evidence type="ECO:0000256" key="6">
    <source>
        <dbReference type="ARBA" id="ARBA00023196"/>
    </source>
</evidence>
<dbReference type="Gene3D" id="1.10.520.20">
    <property type="entry name" value="N-terminal domain of the delta subunit of the F1F0-ATP synthase"/>
    <property type="match status" value="1"/>
</dbReference>
<comment type="subcellular location">
    <subcellularLocation>
        <location evidence="8">Cell membrane</location>
        <topology evidence="8">Peripheral membrane protein</topology>
    </subcellularLocation>
    <subcellularLocation>
        <location evidence="1">Membrane</location>
    </subcellularLocation>
</comment>
<evidence type="ECO:0000313" key="9">
    <source>
        <dbReference type="EMBL" id="KLL12726.1"/>
    </source>
</evidence>
<dbReference type="Proteomes" id="UP000035425">
    <property type="component" value="Unassembled WGS sequence"/>
</dbReference>
<keyword evidence="7 8" id="KW-0066">ATP synthesis</keyword>
<dbReference type="PROSITE" id="PS00389">
    <property type="entry name" value="ATPASE_DELTA"/>
    <property type="match status" value="1"/>
</dbReference>
<dbReference type="InterPro" id="IPR026015">
    <property type="entry name" value="ATP_synth_OSCP/delta_N_sf"/>
</dbReference>
<keyword evidence="3 8" id="KW-0375">Hydrogen ion transport</keyword>
<evidence type="ECO:0000256" key="3">
    <source>
        <dbReference type="ARBA" id="ARBA00022781"/>
    </source>
</evidence>
<evidence type="ECO:0000256" key="8">
    <source>
        <dbReference type="HAMAP-Rule" id="MF_01416"/>
    </source>
</evidence>
<name>A0ABR5F7L8_9ACTN</name>
<evidence type="ECO:0000256" key="5">
    <source>
        <dbReference type="ARBA" id="ARBA00023136"/>
    </source>
</evidence>
<keyword evidence="4 8" id="KW-0406">Ion transport</keyword>
<proteinExistence type="inferred from homology"/>
<keyword evidence="10" id="KW-1185">Reference proteome</keyword>
<comment type="similarity">
    <text evidence="8">Belongs to the ATPase delta chain family.</text>
</comment>
<keyword evidence="6 8" id="KW-0139">CF(1)</keyword>
<organism evidence="9 10">
    <name type="scientific">Protofrankia coriariae</name>
    <dbReference type="NCBI Taxonomy" id="1562887"/>
    <lineage>
        <taxon>Bacteria</taxon>
        <taxon>Bacillati</taxon>
        <taxon>Actinomycetota</taxon>
        <taxon>Actinomycetes</taxon>
        <taxon>Frankiales</taxon>
        <taxon>Frankiaceae</taxon>
        <taxon>Protofrankia</taxon>
    </lineage>
</organism>
<comment type="caution">
    <text evidence="9">The sequence shown here is derived from an EMBL/GenBank/DDBJ whole genome shotgun (WGS) entry which is preliminary data.</text>
</comment>
<keyword evidence="5 8" id="KW-0472">Membrane</keyword>
<dbReference type="HAMAP" id="MF_01416">
    <property type="entry name" value="ATP_synth_delta_bact"/>
    <property type="match status" value="1"/>
</dbReference>
<evidence type="ECO:0000256" key="4">
    <source>
        <dbReference type="ARBA" id="ARBA00023065"/>
    </source>
</evidence>
<dbReference type="PANTHER" id="PTHR11910">
    <property type="entry name" value="ATP SYNTHASE DELTA CHAIN"/>
    <property type="match status" value="1"/>
</dbReference>
<dbReference type="PRINTS" id="PR00125">
    <property type="entry name" value="ATPASEDELTA"/>
</dbReference>
<dbReference type="Pfam" id="PF00213">
    <property type="entry name" value="OSCP"/>
    <property type="match status" value="1"/>
</dbReference>
<protein>
    <recommendedName>
        <fullName evidence="8">ATP synthase subunit delta</fullName>
    </recommendedName>
    <alternativeName>
        <fullName evidence="8">ATP synthase F(1) sector subunit delta</fullName>
    </alternativeName>
    <alternativeName>
        <fullName evidence="8">F-type ATPase subunit delta</fullName>
        <shortName evidence="8">F-ATPase subunit delta</shortName>
    </alternativeName>
</protein>
<sequence length="280" mass="30536">MDGSSRRSLAVARDRLDELTALPPPGTTTPRPAANLARLADDLDGVVDLLDRELVVRRALTDPGMPGSARSELAARLFGSKISPTALEIVQVAVTGRWARPLDLQQALAELAVEVLLAQAQRNNVLDDVEDELFRFGRLLNRTPELSLALSAPAAPVSAKQALVARLLDGKAHPVTVRLVQRAVTERYHGDLERRLEQLTTIAAARRNRLVAVVLSAVPLAGDQIYRLRTAISRYFGRDVQLQVDVDPAVLGGVVVRVGDEVVDGSVLRRLTDARRRLLR</sequence>
<accession>A0ABR5F7L8</accession>
<comment type="function">
    <text evidence="8">F(1)F(0) ATP synthase produces ATP from ADP in the presence of a proton or sodium gradient. F-type ATPases consist of two structural domains, F(1) containing the extramembraneous catalytic core and F(0) containing the membrane proton channel, linked together by a central stalk and a peripheral stalk. During catalysis, ATP synthesis in the catalytic domain of F(1) is coupled via a rotary mechanism of the central stalk subunits to proton translocation.</text>
</comment>
<comment type="function">
    <text evidence="8">This protein is part of the stalk that links CF(0) to CF(1). It either transmits conformational changes from CF(0) to CF(1) or is implicated in proton conduction.</text>
</comment>
<dbReference type="InterPro" id="IPR000711">
    <property type="entry name" value="ATPase_OSCP/dsu"/>
</dbReference>
<reference evidence="9 10" key="1">
    <citation type="submission" date="2014-12" db="EMBL/GenBank/DDBJ databases">
        <title>Frankia sp. BMG5.1 draft genome.</title>
        <authorList>
            <person name="Gtari M."/>
            <person name="Ghodhbane-Gtari F."/>
            <person name="Nouioui I."/>
            <person name="Ktari A."/>
            <person name="Hezbri K."/>
            <person name="Mimouni W."/>
            <person name="Sbissi I."/>
            <person name="Ayari A."/>
            <person name="Yamanaka T."/>
            <person name="Normand P."/>
            <person name="Tisa L.S."/>
            <person name="Boudabous A."/>
        </authorList>
    </citation>
    <scope>NUCLEOTIDE SEQUENCE [LARGE SCALE GENOMIC DNA]</scope>
    <source>
        <strain evidence="9 10">BMG5.1</strain>
    </source>
</reference>
<keyword evidence="8" id="KW-1003">Cell membrane</keyword>
<evidence type="ECO:0000313" key="10">
    <source>
        <dbReference type="Proteomes" id="UP000035425"/>
    </source>
</evidence>
<dbReference type="NCBIfam" id="TIGR01145">
    <property type="entry name" value="ATP_synt_delta"/>
    <property type="match status" value="1"/>
</dbReference>
<evidence type="ECO:0000256" key="2">
    <source>
        <dbReference type="ARBA" id="ARBA00022448"/>
    </source>
</evidence>
<evidence type="ECO:0000256" key="7">
    <source>
        <dbReference type="ARBA" id="ARBA00023310"/>
    </source>
</evidence>
<evidence type="ECO:0000256" key="1">
    <source>
        <dbReference type="ARBA" id="ARBA00004370"/>
    </source>
</evidence>
<dbReference type="NCBIfam" id="NF009967">
    <property type="entry name" value="PRK13430.1"/>
    <property type="match status" value="1"/>
</dbReference>
<dbReference type="InterPro" id="IPR020781">
    <property type="entry name" value="ATPase_OSCP/d_CS"/>
</dbReference>
<gene>
    <name evidence="8" type="primary">atpH</name>
    <name evidence="9" type="ORF">FrCorBMG51_03510</name>
</gene>
<keyword evidence="2 8" id="KW-0813">Transport</keyword>